<dbReference type="InterPro" id="IPR036812">
    <property type="entry name" value="NAD(P)_OxRdtase_dom_sf"/>
</dbReference>
<reference evidence="2" key="1">
    <citation type="journal article" date="2006" name="J. Mol. Evol.">
        <title>The frequency of eubacterium-to-eukaryote lateral gene transfers shows significant cross-taxa variation within amoebozoa.</title>
        <authorList>
            <person name="Watkins R.F."/>
            <person name="Gray M.W."/>
        </authorList>
    </citation>
    <scope>NUCLEOTIDE SEQUENCE</scope>
</reference>
<organism evidence="2">
    <name type="scientific">Euglena gracilis</name>
    <dbReference type="NCBI Taxonomy" id="3039"/>
    <lineage>
        <taxon>Eukaryota</taxon>
        <taxon>Discoba</taxon>
        <taxon>Euglenozoa</taxon>
        <taxon>Euglenida</taxon>
        <taxon>Spirocuta</taxon>
        <taxon>Euglenophyceae</taxon>
        <taxon>Euglenales</taxon>
        <taxon>Euglenaceae</taxon>
        <taxon>Euglena</taxon>
    </lineage>
</organism>
<dbReference type="Pfam" id="PF00248">
    <property type="entry name" value="Aldo_ket_red"/>
    <property type="match status" value="1"/>
</dbReference>
<dbReference type="SUPFAM" id="SSF51430">
    <property type="entry name" value="NAD(P)-linked oxidoreductase"/>
    <property type="match status" value="1"/>
</dbReference>
<name>Q27SQ2_EUGGR</name>
<dbReference type="PANTHER" id="PTHR43364">
    <property type="entry name" value="NADH-SPECIFIC METHYLGLYOXAL REDUCTASE-RELATED"/>
    <property type="match status" value="1"/>
</dbReference>
<evidence type="ECO:0000313" key="2">
    <source>
        <dbReference type="EMBL" id="ABD46636.1"/>
    </source>
</evidence>
<dbReference type="InterPro" id="IPR023210">
    <property type="entry name" value="NADP_OxRdtase_dom"/>
</dbReference>
<feature type="domain" description="NADP-dependent oxidoreductase" evidence="1">
    <location>
        <begin position="14"/>
        <end position="234"/>
    </location>
</feature>
<dbReference type="InterPro" id="IPR050523">
    <property type="entry name" value="AKR_Detox_Biosynth"/>
</dbReference>
<dbReference type="EMBL" id="DQ384306">
    <property type="protein sequence ID" value="ABD46636.1"/>
    <property type="molecule type" value="mRNA"/>
</dbReference>
<reference evidence="2" key="2">
    <citation type="submission" date="2006-01" db="EMBL/GenBank/DDBJ databases">
        <authorList>
            <person name="Durnford D."/>
        </authorList>
    </citation>
    <scope>NUCLEOTIDE SEQUENCE</scope>
</reference>
<feature type="non-terminal residue" evidence="2">
    <location>
        <position position="1"/>
    </location>
</feature>
<protein>
    <submittedName>
        <fullName evidence="2">Aldo/keto reductase</fullName>
    </submittedName>
</protein>
<proteinExistence type="evidence at transcript level"/>
<feature type="non-terminal residue" evidence="2">
    <location>
        <position position="236"/>
    </location>
</feature>
<evidence type="ECO:0000259" key="1">
    <source>
        <dbReference type="Pfam" id="PF00248"/>
    </source>
</evidence>
<dbReference type="Gene3D" id="3.20.20.100">
    <property type="entry name" value="NADP-dependent oxidoreductase domain"/>
    <property type="match status" value="1"/>
</dbReference>
<accession>Q27SQ2</accession>
<sequence length="236" mass="26038">YNKLGDTGPEVSDICLGTMTWGSQMTDEKLAHELLEAYLAAGGNFIDTAEMYPVPPAPEYVGATEKLLGRWIAAHPEQRKKIIIASKVCGPFGGRLFVYDNRPDVPGVELDKTKLPNHSRANVLTGCEGILQRLQTDYLDILYLHWPARPIPVFGKAMYTAAMKDKHPLVGDNPYEPAALEESIAAMGELIKDGKIRHWAISNESSFGVCTIAEICKRLGVPKPVCIQNDFSLLDR</sequence>
<dbReference type="AlphaFoldDB" id="Q27SQ2"/>
<dbReference type="PANTHER" id="PTHR43364:SF17">
    <property type="entry name" value="ALDO KETO REDUCTASE"/>
    <property type="match status" value="1"/>
</dbReference>